<dbReference type="InterPro" id="IPR036291">
    <property type="entry name" value="NAD(P)-bd_dom_sf"/>
</dbReference>
<evidence type="ECO:0000313" key="6">
    <source>
        <dbReference type="EMBL" id="MBB3941693.1"/>
    </source>
</evidence>
<dbReference type="PROSITE" id="PS00061">
    <property type="entry name" value="ADH_SHORT"/>
    <property type="match status" value="1"/>
</dbReference>
<dbReference type="CDD" id="cd05233">
    <property type="entry name" value="SDR_c"/>
    <property type="match status" value="1"/>
</dbReference>
<dbReference type="Gene3D" id="3.40.50.720">
    <property type="entry name" value="NAD(P)-binding Rossmann-like Domain"/>
    <property type="match status" value="1"/>
</dbReference>
<evidence type="ECO:0000256" key="1">
    <source>
        <dbReference type="ARBA" id="ARBA00006484"/>
    </source>
</evidence>
<keyword evidence="3" id="KW-0520">NAD</keyword>
<dbReference type="InterPro" id="IPR002347">
    <property type="entry name" value="SDR_fam"/>
</dbReference>
<dbReference type="PANTHER" id="PTHR24321">
    <property type="entry name" value="DEHYDROGENASES, SHORT CHAIN"/>
    <property type="match status" value="1"/>
</dbReference>
<gene>
    <name evidence="6" type="ORF">GGR39_003374</name>
</gene>
<dbReference type="SMART" id="SM00822">
    <property type="entry name" value="PKS_KR"/>
    <property type="match status" value="1"/>
</dbReference>
<keyword evidence="2" id="KW-0560">Oxidoreductase</keyword>
<dbReference type="Pfam" id="PF00106">
    <property type="entry name" value="adh_short"/>
    <property type="match status" value="1"/>
</dbReference>
<sequence>MVTGGGRGVGAGVCREVARLGANVVVADIDDAKAIAVADEITAAGNRAEARACDVADWHAAAALIAGCVDRHGRIDGLVNAAGLMRMGTLVEMTEGLFDAMFTVNVAGTAYCAHHAAIAMSAQGSGAIVNFVSGSQMGIPEMGAYGASKGAVASFTYTWALELAGAGVRVNAVSPMGMTRMVDVATTYHDERSLPHHVNVMPDPSANAGTISFLLSDRAKDITGQIVRVEGNLLSLIVHPAIAAPVLDRPEWDFESVADAFDRDLRARLLPVGVSSLEVRPAAGGTNMWHAEDAPTKR</sequence>
<name>A0A7W6C1D6_9SPHN</name>
<feature type="domain" description="Ketoreductase" evidence="5">
    <location>
        <begin position="1"/>
        <end position="176"/>
    </location>
</feature>
<dbReference type="AlphaFoldDB" id="A0A7W6C1D6"/>
<evidence type="ECO:0000256" key="4">
    <source>
        <dbReference type="RuleBase" id="RU000363"/>
    </source>
</evidence>
<keyword evidence="7" id="KW-1185">Reference proteome</keyword>
<protein>
    <submittedName>
        <fullName evidence="6">NAD(P)-dependent dehydrogenase (Short-subunit alcohol dehydrogenase family)</fullName>
    </submittedName>
</protein>
<dbReference type="PANTHER" id="PTHR24321:SF8">
    <property type="entry name" value="ESTRADIOL 17-BETA-DEHYDROGENASE 8-RELATED"/>
    <property type="match status" value="1"/>
</dbReference>
<evidence type="ECO:0000313" key="7">
    <source>
        <dbReference type="Proteomes" id="UP000561459"/>
    </source>
</evidence>
<dbReference type="RefSeq" id="WP_183618845.1">
    <property type="nucleotide sequence ID" value="NZ_JACIDY010000015.1"/>
</dbReference>
<proteinExistence type="inferred from homology"/>
<dbReference type="EMBL" id="JACIDY010000015">
    <property type="protein sequence ID" value="MBB3941693.1"/>
    <property type="molecule type" value="Genomic_DNA"/>
</dbReference>
<evidence type="ECO:0000256" key="2">
    <source>
        <dbReference type="ARBA" id="ARBA00023002"/>
    </source>
</evidence>
<comment type="caution">
    <text evidence="6">The sequence shown here is derived from an EMBL/GenBank/DDBJ whole genome shotgun (WGS) entry which is preliminary data.</text>
</comment>
<evidence type="ECO:0000256" key="3">
    <source>
        <dbReference type="ARBA" id="ARBA00023027"/>
    </source>
</evidence>
<dbReference type="Proteomes" id="UP000561459">
    <property type="component" value="Unassembled WGS sequence"/>
</dbReference>
<comment type="similarity">
    <text evidence="1 4">Belongs to the short-chain dehydrogenases/reductases (SDR) family.</text>
</comment>
<accession>A0A7W6C1D6</accession>
<dbReference type="GO" id="GO:0016491">
    <property type="term" value="F:oxidoreductase activity"/>
    <property type="evidence" value="ECO:0007669"/>
    <property type="project" value="UniProtKB-KW"/>
</dbReference>
<reference evidence="6 7" key="1">
    <citation type="submission" date="2020-08" db="EMBL/GenBank/DDBJ databases">
        <title>Genomic Encyclopedia of Type Strains, Phase IV (KMG-IV): sequencing the most valuable type-strain genomes for metagenomic binning, comparative biology and taxonomic classification.</title>
        <authorList>
            <person name="Goeker M."/>
        </authorList>
    </citation>
    <scope>NUCLEOTIDE SEQUENCE [LARGE SCALE GENOMIC DNA]</scope>
    <source>
        <strain evidence="6 7">DSM 27568</strain>
    </source>
</reference>
<dbReference type="PRINTS" id="PR00080">
    <property type="entry name" value="SDRFAMILY"/>
</dbReference>
<evidence type="ECO:0000259" key="5">
    <source>
        <dbReference type="SMART" id="SM00822"/>
    </source>
</evidence>
<organism evidence="6 7">
    <name type="scientific">Novosphingobium fluoreni</name>
    <dbReference type="NCBI Taxonomy" id="1391222"/>
    <lineage>
        <taxon>Bacteria</taxon>
        <taxon>Pseudomonadati</taxon>
        <taxon>Pseudomonadota</taxon>
        <taxon>Alphaproteobacteria</taxon>
        <taxon>Sphingomonadales</taxon>
        <taxon>Sphingomonadaceae</taxon>
        <taxon>Novosphingobium</taxon>
    </lineage>
</organism>
<dbReference type="InterPro" id="IPR057326">
    <property type="entry name" value="KR_dom"/>
</dbReference>
<dbReference type="PRINTS" id="PR00081">
    <property type="entry name" value="GDHRDH"/>
</dbReference>
<dbReference type="SUPFAM" id="SSF51735">
    <property type="entry name" value="NAD(P)-binding Rossmann-fold domains"/>
    <property type="match status" value="1"/>
</dbReference>
<dbReference type="InterPro" id="IPR020904">
    <property type="entry name" value="Sc_DH/Rdtase_CS"/>
</dbReference>